<keyword evidence="6 11" id="KW-0411">Iron-sulfur</keyword>
<dbReference type="HAMAP" id="MF_01479">
    <property type="entry name" value="WhiB"/>
    <property type="match status" value="1"/>
</dbReference>
<keyword evidence="10 11" id="KW-0804">Transcription</keyword>
<evidence type="ECO:0000256" key="9">
    <source>
        <dbReference type="ARBA" id="ARBA00023157"/>
    </source>
</evidence>
<evidence type="ECO:0000259" key="13">
    <source>
        <dbReference type="PROSITE" id="PS51674"/>
    </source>
</evidence>
<keyword evidence="5 11" id="KW-0408">Iron</keyword>
<evidence type="ECO:0000313" key="15">
    <source>
        <dbReference type="Proteomes" id="UP001501358"/>
    </source>
</evidence>
<dbReference type="InterPro" id="IPR034768">
    <property type="entry name" value="4FE4S_WBL"/>
</dbReference>
<evidence type="ECO:0000256" key="5">
    <source>
        <dbReference type="ARBA" id="ARBA00023004"/>
    </source>
</evidence>
<name>A0ABN3LMC1_9ACTN</name>
<keyword evidence="11" id="KW-0963">Cytoplasm</keyword>
<evidence type="ECO:0000256" key="2">
    <source>
        <dbReference type="ARBA" id="ARBA00006597"/>
    </source>
</evidence>
<feature type="binding site" evidence="11">
    <location>
        <position position="56"/>
    </location>
    <ligand>
        <name>[4Fe-4S] cluster</name>
        <dbReference type="ChEBI" id="CHEBI:49883"/>
    </ligand>
</feature>
<evidence type="ECO:0000256" key="1">
    <source>
        <dbReference type="ARBA" id="ARBA00004496"/>
    </source>
</evidence>
<feature type="domain" description="4Fe-4S Wbl-type" evidence="13">
    <location>
        <begin position="27"/>
        <end position="89"/>
    </location>
</feature>
<evidence type="ECO:0000256" key="6">
    <source>
        <dbReference type="ARBA" id="ARBA00023014"/>
    </source>
</evidence>
<comment type="similarity">
    <text evidence="2 11">Belongs to the WhiB family.</text>
</comment>
<feature type="binding site" evidence="11">
    <location>
        <position position="59"/>
    </location>
    <ligand>
        <name>[4Fe-4S] cluster</name>
        <dbReference type="ChEBI" id="CHEBI:49883"/>
    </ligand>
</feature>
<evidence type="ECO:0000256" key="8">
    <source>
        <dbReference type="ARBA" id="ARBA00023125"/>
    </source>
</evidence>
<dbReference type="Proteomes" id="UP001501358">
    <property type="component" value="Unassembled WGS sequence"/>
</dbReference>
<keyword evidence="9 11" id="KW-1015">Disulfide bond</keyword>
<keyword evidence="3 11" id="KW-0004">4Fe-4S</keyword>
<reference evidence="14 15" key="1">
    <citation type="journal article" date="2019" name="Int. J. Syst. Evol. Microbiol.">
        <title>The Global Catalogue of Microorganisms (GCM) 10K type strain sequencing project: providing services to taxonomists for standard genome sequencing and annotation.</title>
        <authorList>
            <consortium name="The Broad Institute Genomics Platform"/>
            <consortium name="The Broad Institute Genome Sequencing Center for Infectious Disease"/>
            <person name="Wu L."/>
            <person name="Ma J."/>
        </authorList>
    </citation>
    <scope>NUCLEOTIDE SEQUENCE [LARGE SCALE GENOMIC DNA]</scope>
    <source>
        <strain evidence="14 15">JCM 6307</strain>
    </source>
</reference>
<dbReference type="RefSeq" id="WP_344382958.1">
    <property type="nucleotide sequence ID" value="NZ_BAAATA010000009.1"/>
</dbReference>
<evidence type="ECO:0000256" key="12">
    <source>
        <dbReference type="SAM" id="MobiDB-lite"/>
    </source>
</evidence>
<feature type="region of interest" description="Disordered" evidence="12">
    <location>
        <begin position="76"/>
        <end position="110"/>
    </location>
</feature>
<evidence type="ECO:0000256" key="4">
    <source>
        <dbReference type="ARBA" id="ARBA00022723"/>
    </source>
</evidence>
<evidence type="ECO:0000256" key="3">
    <source>
        <dbReference type="ARBA" id="ARBA00022485"/>
    </source>
</evidence>
<feature type="binding site" evidence="11">
    <location>
        <position position="28"/>
    </location>
    <ligand>
        <name>[4Fe-4S] cluster</name>
        <dbReference type="ChEBI" id="CHEBI:49883"/>
    </ligand>
</feature>
<comment type="subcellular location">
    <subcellularLocation>
        <location evidence="1 11">Cytoplasm</location>
    </subcellularLocation>
</comment>
<protein>
    <recommendedName>
        <fullName evidence="11">Transcriptional regulator WhiB</fullName>
    </recommendedName>
</protein>
<evidence type="ECO:0000256" key="7">
    <source>
        <dbReference type="ARBA" id="ARBA00023015"/>
    </source>
</evidence>
<comment type="PTM">
    <text evidence="11">Upon Fe-S cluster removal intramolecular disulfide bonds are formed.</text>
</comment>
<keyword evidence="8 11" id="KW-0238">DNA-binding</keyword>
<accession>A0ABN3LMC1</accession>
<keyword evidence="4 11" id="KW-0479">Metal-binding</keyword>
<evidence type="ECO:0000256" key="11">
    <source>
        <dbReference type="HAMAP-Rule" id="MF_01479"/>
    </source>
</evidence>
<dbReference type="PROSITE" id="PS51674">
    <property type="entry name" value="4FE4S_WBL"/>
    <property type="match status" value="1"/>
</dbReference>
<evidence type="ECO:0000313" key="14">
    <source>
        <dbReference type="EMBL" id="GAA2484949.1"/>
    </source>
</evidence>
<gene>
    <name evidence="11" type="primary">whiB</name>
    <name evidence="14" type="ORF">GCM10010406_21500</name>
</gene>
<sequence length="110" mass="12077">MPARRTYPAKGFTATEPGPADWRQNAACATEDANLFFPVGNTGPALLQTEEAKAVCRRCPVMDTCLQWALDTGQEHGVWGGLSEDERRNAKRRAARARQTATRSTRKDAA</sequence>
<comment type="function">
    <text evidence="11">Acts as a transcriptional regulator. Probably redox-responsive. The apo- but not holo-form probably binds DNA.</text>
</comment>
<dbReference type="PANTHER" id="PTHR38839:SF6">
    <property type="entry name" value="TRANSCRIPTIONAL REGULATOR WHIB1"/>
    <property type="match status" value="1"/>
</dbReference>
<keyword evidence="7 11" id="KW-0805">Transcription regulation</keyword>
<proteinExistence type="inferred from homology"/>
<evidence type="ECO:0000256" key="10">
    <source>
        <dbReference type="ARBA" id="ARBA00023163"/>
    </source>
</evidence>
<comment type="PTM">
    <text evidence="11">The Fe-S cluster can be nitrosylated by nitric oxide (NO).</text>
</comment>
<comment type="caution">
    <text evidence="14">The sequence shown here is derived from an EMBL/GenBank/DDBJ whole genome shotgun (WGS) entry which is preliminary data.</text>
</comment>
<comment type="cofactor">
    <cofactor evidence="11">
        <name>[4Fe-4S] cluster</name>
        <dbReference type="ChEBI" id="CHEBI:49883"/>
    </cofactor>
    <text evidence="11">Binds 1 [4Fe-4S] cluster per subunit. Following nitrosylation of the [4Fe-4S] cluster binds 1 [4Fe-8(NO)] cluster per subunit.</text>
</comment>
<dbReference type="EMBL" id="BAAATA010000009">
    <property type="protein sequence ID" value="GAA2484949.1"/>
    <property type="molecule type" value="Genomic_DNA"/>
</dbReference>
<dbReference type="PANTHER" id="PTHR38839">
    <property type="entry name" value="TRANSCRIPTIONAL REGULATOR WHID-RELATED"/>
    <property type="match status" value="1"/>
</dbReference>
<organism evidence="14 15">
    <name type="scientific">Streptomyces thermolineatus</name>
    <dbReference type="NCBI Taxonomy" id="44033"/>
    <lineage>
        <taxon>Bacteria</taxon>
        <taxon>Bacillati</taxon>
        <taxon>Actinomycetota</taxon>
        <taxon>Actinomycetes</taxon>
        <taxon>Kitasatosporales</taxon>
        <taxon>Streptomycetaceae</taxon>
        <taxon>Streptomyces</taxon>
    </lineage>
</organism>
<keyword evidence="15" id="KW-1185">Reference proteome</keyword>
<feature type="binding site" evidence="11">
    <location>
        <position position="65"/>
    </location>
    <ligand>
        <name>[4Fe-4S] cluster</name>
        <dbReference type="ChEBI" id="CHEBI:49883"/>
    </ligand>
</feature>
<dbReference type="InterPro" id="IPR003482">
    <property type="entry name" value="Whib"/>
</dbReference>
<dbReference type="Pfam" id="PF02467">
    <property type="entry name" value="Whib"/>
    <property type="match status" value="1"/>
</dbReference>